<name>A0ABS3CQZ5_9ALTE</name>
<dbReference type="Gene3D" id="1.20.120.520">
    <property type="entry name" value="nmb1532 protein domain like"/>
    <property type="match status" value="1"/>
</dbReference>
<reference evidence="1 2" key="1">
    <citation type="submission" date="2021-03" db="EMBL/GenBank/DDBJ databases">
        <title>novel species isolated from a fishpond in China.</title>
        <authorList>
            <person name="Lu H."/>
            <person name="Cai Z."/>
        </authorList>
    </citation>
    <scope>NUCLEOTIDE SEQUENCE [LARGE SCALE GENOMIC DNA]</scope>
    <source>
        <strain evidence="1 2">Y57</strain>
    </source>
</reference>
<dbReference type="RefSeq" id="WP_206593294.1">
    <property type="nucleotide sequence ID" value="NZ_JAFKCS010000004.1"/>
</dbReference>
<sequence>MYCNRYNIYTLIHKALRASMCDTLVILGSLDDTDPQEIKDHLELVSDLLTLCQHHLEHENHFIHEAIQRQNPHLHIATVQEHQEHEYCIRKLSTLIAQCQLSNATQQQSALLTLYRELALFIADNFEHMHVEETHNTQMLWDLFSDEEIHQIEQQIVGAMEPIEQQRVLIMILTHISHTERLYLLLGMRQHAPADVFNDVLSILQLQLPASHWQKLSSELIQAA</sequence>
<dbReference type="EMBL" id="JAFKCS010000004">
    <property type="protein sequence ID" value="MBN7819470.1"/>
    <property type="molecule type" value="Genomic_DNA"/>
</dbReference>
<proteinExistence type="predicted"/>
<comment type="caution">
    <text evidence="1">The sequence shown here is derived from an EMBL/GenBank/DDBJ whole genome shotgun (WGS) entry which is preliminary data.</text>
</comment>
<evidence type="ECO:0000313" key="1">
    <source>
        <dbReference type="EMBL" id="MBN7819470.1"/>
    </source>
</evidence>
<evidence type="ECO:0000313" key="2">
    <source>
        <dbReference type="Proteomes" id="UP000663992"/>
    </source>
</evidence>
<dbReference type="Proteomes" id="UP000663992">
    <property type="component" value="Unassembled WGS sequence"/>
</dbReference>
<protein>
    <recommendedName>
        <fullName evidence="3">Hemerythrin-like domain-containing protein</fullName>
    </recommendedName>
</protein>
<gene>
    <name evidence="1" type="ORF">J0A65_06315</name>
</gene>
<evidence type="ECO:0008006" key="3">
    <source>
        <dbReference type="Google" id="ProtNLM"/>
    </source>
</evidence>
<organism evidence="1 2">
    <name type="scientific">Bowmanella yangjiangensis</name>
    <dbReference type="NCBI Taxonomy" id="2811230"/>
    <lineage>
        <taxon>Bacteria</taxon>
        <taxon>Pseudomonadati</taxon>
        <taxon>Pseudomonadota</taxon>
        <taxon>Gammaproteobacteria</taxon>
        <taxon>Alteromonadales</taxon>
        <taxon>Alteromonadaceae</taxon>
        <taxon>Bowmanella</taxon>
    </lineage>
</organism>
<keyword evidence="2" id="KW-1185">Reference proteome</keyword>
<accession>A0ABS3CQZ5</accession>